<dbReference type="RefSeq" id="WP_207600020.1">
    <property type="nucleotide sequence ID" value="NZ_JAFNJU010000008.1"/>
</dbReference>
<protein>
    <submittedName>
        <fullName evidence="2">Uncharacterized protein</fullName>
    </submittedName>
</protein>
<feature type="transmembrane region" description="Helical" evidence="1">
    <location>
        <begin position="168"/>
        <end position="188"/>
    </location>
</feature>
<keyword evidence="1" id="KW-0812">Transmembrane</keyword>
<proteinExistence type="predicted"/>
<feature type="transmembrane region" description="Helical" evidence="1">
    <location>
        <begin position="7"/>
        <end position="26"/>
    </location>
</feature>
<dbReference type="Proteomes" id="UP000664218">
    <property type="component" value="Unassembled WGS sequence"/>
</dbReference>
<organism evidence="2 3">
    <name type="scientific">Proteiniclasticum aestuarii</name>
    <dbReference type="NCBI Taxonomy" id="2817862"/>
    <lineage>
        <taxon>Bacteria</taxon>
        <taxon>Bacillati</taxon>
        <taxon>Bacillota</taxon>
        <taxon>Clostridia</taxon>
        <taxon>Eubacteriales</taxon>
        <taxon>Clostridiaceae</taxon>
        <taxon>Proteiniclasticum</taxon>
    </lineage>
</organism>
<feature type="transmembrane region" description="Helical" evidence="1">
    <location>
        <begin position="73"/>
        <end position="93"/>
    </location>
</feature>
<comment type="caution">
    <text evidence="2">The sequence shown here is derived from an EMBL/GenBank/DDBJ whole genome shotgun (WGS) entry which is preliminary data.</text>
</comment>
<gene>
    <name evidence="2" type="ORF">J3A84_10655</name>
</gene>
<dbReference type="AlphaFoldDB" id="A0A939HCK4"/>
<reference evidence="2" key="1">
    <citation type="submission" date="2021-03" db="EMBL/GenBank/DDBJ databases">
        <title>Proteiniclasticum marinus sp. nov., isolated from tidal flat sediment.</title>
        <authorList>
            <person name="Namirimu T."/>
            <person name="Yang J.-A."/>
            <person name="Yang S.-H."/>
            <person name="Kim Y.-J."/>
            <person name="Kwon K.K."/>
        </authorList>
    </citation>
    <scope>NUCLEOTIDE SEQUENCE</scope>
    <source>
        <strain evidence="2">SCR006</strain>
    </source>
</reference>
<keyword evidence="3" id="KW-1185">Reference proteome</keyword>
<evidence type="ECO:0000313" key="2">
    <source>
        <dbReference type="EMBL" id="MBO1265492.1"/>
    </source>
</evidence>
<evidence type="ECO:0000256" key="1">
    <source>
        <dbReference type="SAM" id="Phobius"/>
    </source>
</evidence>
<accession>A0A939HCK4</accession>
<evidence type="ECO:0000313" key="3">
    <source>
        <dbReference type="Proteomes" id="UP000664218"/>
    </source>
</evidence>
<feature type="transmembrane region" description="Helical" evidence="1">
    <location>
        <begin position="136"/>
        <end position="156"/>
    </location>
</feature>
<keyword evidence="1" id="KW-1133">Transmembrane helix</keyword>
<feature type="transmembrane region" description="Helical" evidence="1">
    <location>
        <begin position="33"/>
        <end position="53"/>
    </location>
</feature>
<feature type="transmembrane region" description="Helical" evidence="1">
    <location>
        <begin position="194"/>
        <end position="216"/>
    </location>
</feature>
<keyword evidence="1" id="KW-0472">Membrane</keyword>
<feature type="transmembrane region" description="Helical" evidence="1">
    <location>
        <begin position="105"/>
        <end position="124"/>
    </location>
</feature>
<dbReference type="EMBL" id="JAFNJU010000008">
    <property type="protein sequence ID" value="MBO1265492.1"/>
    <property type="molecule type" value="Genomic_DNA"/>
</dbReference>
<sequence>MQAIMEPIFHVSYLSSVIIIGMIMLTKSRKNPYFRWFGIMAVTLGFGDAFHLIPRIIALWTTGFESHAISLGFGKFVTSVTMTIFYLILYKLWKIRYEVRNAHRLDIGMWSLATLRVALCFFPQNQWFVYNPPVSWGIYRNIPFAIMGIIMIILYYRKGKERKDTEALKISAAIVLSFGFYIPVVLWAQVNMLIGMLMIPKTLAYLWIVFIGYAEFRKEVKPEAQKIAS</sequence>
<name>A0A939HCK4_9CLOT</name>